<feature type="non-terminal residue" evidence="1">
    <location>
        <position position="44"/>
    </location>
</feature>
<proteinExistence type="predicted"/>
<evidence type="ECO:0000313" key="2">
    <source>
        <dbReference type="Proteomes" id="UP000789920"/>
    </source>
</evidence>
<evidence type="ECO:0000313" key="1">
    <source>
        <dbReference type="EMBL" id="CAG8825616.1"/>
    </source>
</evidence>
<keyword evidence="2" id="KW-1185">Reference proteome</keyword>
<comment type="caution">
    <text evidence="1">The sequence shown here is derived from an EMBL/GenBank/DDBJ whole genome shotgun (WGS) entry which is preliminary data.</text>
</comment>
<organism evidence="1 2">
    <name type="scientific">Racocetra persica</name>
    <dbReference type="NCBI Taxonomy" id="160502"/>
    <lineage>
        <taxon>Eukaryota</taxon>
        <taxon>Fungi</taxon>
        <taxon>Fungi incertae sedis</taxon>
        <taxon>Mucoromycota</taxon>
        <taxon>Glomeromycotina</taxon>
        <taxon>Glomeromycetes</taxon>
        <taxon>Diversisporales</taxon>
        <taxon>Gigasporaceae</taxon>
        <taxon>Racocetra</taxon>
    </lineage>
</organism>
<feature type="non-terminal residue" evidence="1">
    <location>
        <position position="1"/>
    </location>
</feature>
<gene>
    <name evidence="1" type="ORF">RPERSI_LOCUS26533</name>
</gene>
<sequence length="44" mass="4744">LISESLHCYQSCFVISIILLGSDALSIVSSFLVVKFLSLISPSL</sequence>
<dbReference type="Proteomes" id="UP000789920">
    <property type="component" value="Unassembled WGS sequence"/>
</dbReference>
<dbReference type="EMBL" id="CAJVQC010090817">
    <property type="protein sequence ID" value="CAG8825616.1"/>
    <property type="molecule type" value="Genomic_DNA"/>
</dbReference>
<accession>A0ACA9S3M1</accession>
<protein>
    <submittedName>
        <fullName evidence="1">4918_t:CDS:1</fullName>
    </submittedName>
</protein>
<reference evidence="1" key="1">
    <citation type="submission" date="2021-06" db="EMBL/GenBank/DDBJ databases">
        <authorList>
            <person name="Kallberg Y."/>
            <person name="Tangrot J."/>
            <person name="Rosling A."/>
        </authorList>
    </citation>
    <scope>NUCLEOTIDE SEQUENCE</scope>
    <source>
        <strain evidence="1">MA461A</strain>
    </source>
</reference>
<name>A0ACA9S3M1_9GLOM</name>